<dbReference type="Pfam" id="PF13202">
    <property type="entry name" value="EF-hand_5"/>
    <property type="match status" value="2"/>
</dbReference>
<name>A0A081FWW8_9GAMM</name>
<dbReference type="InterPro" id="IPR011992">
    <property type="entry name" value="EF-hand-dom_pair"/>
</dbReference>
<protein>
    <recommendedName>
        <fullName evidence="2">EF-hand domain-containing protein</fullName>
    </recommendedName>
</protein>
<dbReference type="InterPro" id="IPR018247">
    <property type="entry name" value="EF_Hand_1_Ca_BS"/>
</dbReference>
<dbReference type="RefSeq" id="WP_036188762.1">
    <property type="nucleotide sequence ID" value="NZ_JMQN01000040.1"/>
</dbReference>
<dbReference type="Gene3D" id="1.10.238.10">
    <property type="entry name" value="EF-hand"/>
    <property type="match status" value="1"/>
</dbReference>
<evidence type="ECO:0000256" key="1">
    <source>
        <dbReference type="SAM" id="SignalP"/>
    </source>
</evidence>
<accession>A0A081FWW8</accession>
<feature type="domain" description="EF-hand" evidence="2">
    <location>
        <begin position="31"/>
        <end position="47"/>
    </location>
</feature>
<proteinExistence type="predicted"/>
<dbReference type="SUPFAM" id="SSF47473">
    <property type="entry name" value="EF-hand"/>
    <property type="match status" value="1"/>
</dbReference>
<dbReference type="InterPro" id="IPR002048">
    <property type="entry name" value="EF_hand_dom"/>
</dbReference>
<comment type="caution">
    <text evidence="3">The sequence shown here is derived from an EMBL/GenBank/DDBJ whole genome shotgun (WGS) entry which is preliminary data.</text>
</comment>
<dbReference type="OrthoDB" id="7063758at2"/>
<reference evidence="3 4" key="1">
    <citation type="submission" date="2014-04" db="EMBL/GenBank/DDBJ databases">
        <title>Marinobacterium kochiensis sp. nov., isolated from sediment sample collected from Kochi backwaters in Kerala, India.</title>
        <authorList>
            <person name="Singh A."/>
            <person name="Pinnaka A.K."/>
        </authorList>
    </citation>
    <scope>NUCLEOTIDE SEQUENCE [LARGE SCALE GENOMIC DNA]</scope>
    <source>
        <strain evidence="3 4">AK27</strain>
    </source>
</reference>
<sequence>MKKLNFVAAAGLATSMMVSGLAFAAETETSTFDVLDQNQDGQLSAEEVSSHPQLSENLSVVDADKSGTIDRAEFSAFEPVLEKSEAAPEAEGSAN</sequence>
<feature type="chain" id="PRO_5001757483" description="EF-hand domain-containing protein" evidence="1">
    <location>
        <begin position="25"/>
        <end position="95"/>
    </location>
</feature>
<keyword evidence="4" id="KW-1185">Reference proteome</keyword>
<organism evidence="3 4">
    <name type="scientific">Marinobacterium lacunae</name>
    <dbReference type="NCBI Taxonomy" id="1232683"/>
    <lineage>
        <taxon>Bacteria</taxon>
        <taxon>Pseudomonadati</taxon>
        <taxon>Pseudomonadota</taxon>
        <taxon>Gammaproteobacteria</taxon>
        <taxon>Oceanospirillales</taxon>
        <taxon>Oceanospirillaceae</taxon>
        <taxon>Marinobacterium</taxon>
    </lineage>
</organism>
<dbReference type="PROSITE" id="PS00018">
    <property type="entry name" value="EF_HAND_1"/>
    <property type="match status" value="2"/>
</dbReference>
<evidence type="ECO:0000313" key="4">
    <source>
        <dbReference type="Proteomes" id="UP000028252"/>
    </source>
</evidence>
<gene>
    <name evidence="3" type="ORF">ADIMK_2547</name>
</gene>
<evidence type="ECO:0000313" key="3">
    <source>
        <dbReference type="EMBL" id="KEA63023.1"/>
    </source>
</evidence>
<evidence type="ECO:0000259" key="2">
    <source>
        <dbReference type="Pfam" id="PF13202"/>
    </source>
</evidence>
<dbReference type="AlphaFoldDB" id="A0A081FWW8"/>
<dbReference type="PATRIC" id="fig|1232683.4.peg.2499"/>
<feature type="domain" description="EF-hand" evidence="2">
    <location>
        <begin position="60"/>
        <end position="77"/>
    </location>
</feature>
<dbReference type="GO" id="GO:0005509">
    <property type="term" value="F:calcium ion binding"/>
    <property type="evidence" value="ECO:0007669"/>
    <property type="project" value="InterPro"/>
</dbReference>
<dbReference type="EMBL" id="JMQN01000040">
    <property type="protein sequence ID" value="KEA63023.1"/>
    <property type="molecule type" value="Genomic_DNA"/>
</dbReference>
<keyword evidence="1" id="KW-0732">Signal</keyword>
<dbReference type="Proteomes" id="UP000028252">
    <property type="component" value="Unassembled WGS sequence"/>
</dbReference>
<feature type="signal peptide" evidence="1">
    <location>
        <begin position="1"/>
        <end position="24"/>
    </location>
</feature>